<dbReference type="Proteomes" id="UP000186997">
    <property type="component" value="Unassembled WGS sequence"/>
</dbReference>
<dbReference type="InterPro" id="IPR039647">
    <property type="entry name" value="EF_hand_pair_protein_CML-like"/>
</dbReference>
<feature type="signal peptide" evidence="4">
    <location>
        <begin position="1"/>
        <end position="23"/>
    </location>
</feature>
<dbReference type="Pfam" id="PF13202">
    <property type="entry name" value="EF-hand_5"/>
    <property type="match status" value="3"/>
</dbReference>
<keyword evidence="1" id="KW-0479">Metal-binding</keyword>
<dbReference type="PROSITE" id="PS50222">
    <property type="entry name" value="EF_HAND_2"/>
    <property type="match status" value="2"/>
</dbReference>
<dbReference type="Gene3D" id="1.10.238.10">
    <property type="entry name" value="EF-hand"/>
    <property type="match status" value="2"/>
</dbReference>
<feature type="chain" id="PRO_5013363124" evidence="4">
    <location>
        <begin position="24"/>
        <end position="159"/>
    </location>
</feature>
<dbReference type="AlphaFoldDB" id="A0A1R3WZ04"/>
<name>A0A1R3WZ04_9RHOB</name>
<evidence type="ECO:0000256" key="4">
    <source>
        <dbReference type="SAM" id="SignalP"/>
    </source>
</evidence>
<keyword evidence="2" id="KW-0677">Repeat</keyword>
<evidence type="ECO:0000259" key="5">
    <source>
        <dbReference type="PROSITE" id="PS50222"/>
    </source>
</evidence>
<dbReference type="InterPro" id="IPR011992">
    <property type="entry name" value="EF-hand-dom_pair"/>
</dbReference>
<dbReference type="RefSeq" id="WP_076659158.1">
    <property type="nucleotide sequence ID" value="NZ_FTPR01000001.1"/>
</dbReference>
<proteinExistence type="predicted"/>
<feature type="domain" description="EF-hand" evidence="5">
    <location>
        <begin position="107"/>
        <end position="142"/>
    </location>
</feature>
<dbReference type="InterPro" id="IPR002048">
    <property type="entry name" value="EF_hand_dom"/>
</dbReference>
<dbReference type="PROSITE" id="PS00018">
    <property type="entry name" value="EF_HAND_1"/>
    <property type="match status" value="2"/>
</dbReference>
<evidence type="ECO:0000313" key="6">
    <source>
        <dbReference type="EMBL" id="SIT83544.1"/>
    </source>
</evidence>
<dbReference type="InterPro" id="IPR018247">
    <property type="entry name" value="EF_Hand_1_Ca_BS"/>
</dbReference>
<evidence type="ECO:0000313" key="7">
    <source>
        <dbReference type="Proteomes" id="UP000186997"/>
    </source>
</evidence>
<dbReference type="GO" id="GO:0005509">
    <property type="term" value="F:calcium ion binding"/>
    <property type="evidence" value="ECO:0007669"/>
    <property type="project" value="InterPro"/>
</dbReference>
<keyword evidence="4" id="KW-0732">Signal</keyword>
<reference evidence="7" key="1">
    <citation type="submission" date="2017-01" db="EMBL/GenBank/DDBJ databases">
        <authorList>
            <person name="Varghese N."/>
            <person name="Submissions S."/>
        </authorList>
    </citation>
    <scope>NUCLEOTIDE SEQUENCE [LARGE SCALE GENOMIC DNA]</scope>
    <source>
        <strain evidence="7">DSM 29591</strain>
    </source>
</reference>
<dbReference type="STRING" id="287098.SAMN05421665_1688"/>
<dbReference type="OrthoDB" id="5470953at2"/>
<evidence type="ECO:0000256" key="3">
    <source>
        <dbReference type="SAM" id="MobiDB-lite"/>
    </source>
</evidence>
<dbReference type="SMART" id="SM00054">
    <property type="entry name" value="EFh"/>
    <property type="match status" value="2"/>
</dbReference>
<keyword evidence="7" id="KW-1185">Reference proteome</keyword>
<gene>
    <name evidence="6" type="ORF">SAMN05421665_1688</name>
</gene>
<protein>
    <submittedName>
        <fullName evidence="6">EF hand</fullName>
    </submittedName>
</protein>
<evidence type="ECO:0000256" key="2">
    <source>
        <dbReference type="ARBA" id="ARBA00022737"/>
    </source>
</evidence>
<dbReference type="SUPFAM" id="SSF47473">
    <property type="entry name" value="EF-hand"/>
    <property type="match status" value="1"/>
</dbReference>
<feature type="domain" description="EF-hand" evidence="5">
    <location>
        <begin position="47"/>
        <end position="82"/>
    </location>
</feature>
<sequence>MKTKILTAALLSGLVLTAGAAQAENHRERPDFATLDINGDGALTLEEMQARGEARFAEIDTDGDGALSAAELAASGTERATERATRMIARFDDNDDGLLQQDEMPSRGERRAAQIFERVDADSDGVISAEEFEAAKARMGERRGEGRGDHRGDGPRDRG</sequence>
<feature type="region of interest" description="Disordered" evidence="3">
    <location>
        <begin position="133"/>
        <end position="159"/>
    </location>
</feature>
<organism evidence="6 7">
    <name type="scientific">Yoonia rosea</name>
    <dbReference type="NCBI Taxonomy" id="287098"/>
    <lineage>
        <taxon>Bacteria</taxon>
        <taxon>Pseudomonadati</taxon>
        <taxon>Pseudomonadota</taxon>
        <taxon>Alphaproteobacteria</taxon>
        <taxon>Rhodobacterales</taxon>
        <taxon>Paracoccaceae</taxon>
        <taxon>Yoonia</taxon>
    </lineage>
</organism>
<accession>A0A1R3WZ04</accession>
<dbReference type="EMBL" id="FTPR01000001">
    <property type="protein sequence ID" value="SIT83544.1"/>
    <property type="molecule type" value="Genomic_DNA"/>
</dbReference>
<dbReference type="PANTHER" id="PTHR10891">
    <property type="entry name" value="EF-HAND CALCIUM-BINDING DOMAIN CONTAINING PROTEIN"/>
    <property type="match status" value="1"/>
</dbReference>
<evidence type="ECO:0000256" key="1">
    <source>
        <dbReference type="ARBA" id="ARBA00022723"/>
    </source>
</evidence>